<evidence type="ECO:0000256" key="1">
    <source>
        <dbReference type="SAM" id="MobiDB-lite"/>
    </source>
</evidence>
<comment type="caution">
    <text evidence="3">The sequence shown here is derived from an EMBL/GenBank/DDBJ whole genome shotgun (WGS) entry which is preliminary data.</text>
</comment>
<keyword evidence="2" id="KW-1133">Transmembrane helix</keyword>
<proteinExistence type="predicted"/>
<dbReference type="RefSeq" id="WP_126030822.1">
    <property type="nucleotide sequence ID" value="NZ_QXGJ01000014.1"/>
</dbReference>
<feature type="transmembrane region" description="Helical" evidence="2">
    <location>
        <begin position="273"/>
        <end position="293"/>
    </location>
</feature>
<reference evidence="3 4" key="1">
    <citation type="submission" date="2018-09" db="EMBL/GenBank/DDBJ databases">
        <title>Characterization of the phylogenetic diversity of five novel species belonging to the genus Bifidobacterium.</title>
        <authorList>
            <person name="Lugli G.A."/>
            <person name="Duranti S."/>
            <person name="Milani C."/>
        </authorList>
    </citation>
    <scope>NUCLEOTIDE SEQUENCE [LARGE SCALE GENOMIC DNA]</scope>
    <source>
        <strain evidence="3 4">2028B</strain>
    </source>
</reference>
<dbReference type="AlphaFoldDB" id="A0A430F9F3"/>
<feature type="transmembrane region" description="Helical" evidence="2">
    <location>
        <begin position="5"/>
        <end position="23"/>
    </location>
</feature>
<evidence type="ECO:0000313" key="4">
    <source>
        <dbReference type="Proteomes" id="UP000288607"/>
    </source>
</evidence>
<keyword evidence="2" id="KW-0812">Transmembrane</keyword>
<name>A0A430F9F3_9BIFI</name>
<feature type="region of interest" description="Disordered" evidence="1">
    <location>
        <begin position="191"/>
        <end position="230"/>
    </location>
</feature>
<dbReference type="Proteomes" id="UP000288607">
    <property type="component" value="Unassembled WGS sequence"/>
</dbReference>
<evidence type="ECO:0000256" key="2">
    <source>
        <dbReference type="SAM" id="Phobius"/>
    </source>
</evidence>
<evidence type="ECO:0000313" key="3">
    <source>
        <dbReference type="EMBL" id="RSX49454.1"/>
    </source>
</evidence>
<feature type="transmembrane region" description="Helical" evidence="2">
    <location>
        <begin position="239"/>
        <end position="261"/>
    </location>
</feature>
<keyword evidence="2" id="KW-0472">Membrane</keyword>
<feature type="region of interest" description="Disordered" evidence="1">
    <location>
        <begin position="160"/>
        <end position="179"/>
    </location>
</feature>
<feature type="compositionally biased region" description="Polar residues" evidence="1">
    <location>
        <begin position="194"/>
        <end position="214"/>
    </location>
</feature>
<gene>
    <name evidence="3" type="ORF">D2E23_2042</name>
</gene>
<feature type="compositionally biased region" description="Basic and acidic residues" evidence="1">
    <location>
        <begin position="160"/>
        <end position="171"/>
    </location>
</feature>
<sequence length="450" mass="51074">MHRLIIRMMAAGFGILLSLWMLWEAVYDLLRPAFYAWMKNTVGDIGAIVIFLALLCFCLYKLATYIMLLREGPRTAHGIIWEYKKTQTKDSDGDTVTHVTHTMRLDDGEILYSLERIPQSAFRDGMMWDKFITPGTYVIMTWYEKPFICVALRPDPEHPVPATADERHRIADPTWDPELDRKLDETMDRAFASAGNNDGSGTDNADGASNTADTQHAEDNSSEPPKPTIRTLNPKPFRIFNIILAVVMLGIIAMLIIQAANSLPFGRQGVYKNMSLGLVFACIVVWILVHATGRRMLLRRLSKRTTVLEQDTGERVPLPKDEIDTEIRDNGIRHPIWTIIVAIFAVMMLIGPIQTAIAGPQTVPVTYQGVEHREETDEDDGSITIYADFHFRTENGRTLTITTDWDQRTTIEQQAGQEGRHLLLTYWGNDQNSFDRVLIFDNAKADPKYE</sequence>
<dbReference type="EMBL" id="QXGJ01000014">
    <property type="protein sequence ID" value="RSX49454.1"/>
    <property type="molecule type" value="Genomic_DNA"/>
</dbReference>
<dbReference type="OrthoDB" id="3230550at2"/>
<organism evidence="3 4">
    <name type="scientific">Bifidobacterium callimiconis</name>
    <dbReference type="NCBI Taxonomy" id="2306973"/>
    <lineage>
        <taxon>Bacteria</taxon>
        <taxon>Bacillati</taxon>
        <taxon>Actinomycetota</taxon>
        <taxon>Actinomycetes</taxon>
        <taxon>Bifidobacteriales</taxon>
        <taxon>Bifidobacteriaceae</taxon>
        <taxon>Bifidobacterium</taxon>
    </lineage>
</organism>
<feature type="transmembrane region" description="Helical" evidence="2">
    <location>
        <begin position="43"/>
        <end position="63"/>
    </location>
</feature>
<keyword evidence="4" id="KW-1185">Reference proteome</keyword>
<feature type="transmembrane region" description="Helical" evidence="2">
    <location>
        <begin position="336"/>
        <end position="357"/>
    </location>
</feature>
<accession>A0A430F9F3</accession>
<protein>
    <submittedName>
        <fullName evidence="3">Uncharacterized protein</fullName>
    </submittedName>
</protein>